<feature type="region of interest" description="Disordered" evidence="9">
    <location>
        <begin position="1"/>
        <end position="20"/>
    </location>
</feature>
<gene>
    <name evidence="12" type="ORF">AVDCRST_MAG78-2594</name>
</gene>
<dbReference type="GO" id="GO:0005886">
    <property type="term" value="C:plasma membrane"/>
    <property type="evidence" value="ECO:0007669"/>
    <property type="project" value="UniProtKB-SubCell"/>
</dbReference>
<dbReference type="PANTHER" id="PTHR37461">
    <property type="entry name" value="ANTI-SIGMA-K FACTOR RSKA"/>
    <property type="match status" value="1"/>
</dbReference>
<proteinExistence type="predicted"/>
<dbReference type="EMBL" id="CADCVB010000171">
    <property type="protein sequence ID" value="CAA9442701.1"/>
    <property type="molecule type" value="Genomic_DNA"/>
</dbReference>
<sequence>MSDERPGHGPGGESRHEPWRERFNDLEGAYVLGALDESERREFEGYLDAHPQLQAEVDELGSVADLLSLAPQEREPSPELRRNLLGRIGDASDAPSQRRARSRGRIFGPGGLAAATVAAAAVLAVVGLFLWNASLRDENEDLRGTLETRETHELQGSGPAEDVRGEVVEVGGGRAVLVAENLPPTPEGEVYETWLMHGDVPEPAGLFEPGNGGDAAAPIEGSIDKADAVAVTVEPSGGSPAPTSDILLTTTL</sequence>
<evidence type="ECO:0000256" key="1">
    <source>
        <dbReference type="ARBA" id="ARBA00004167"/>
    </source>
</evidence>
<keyword evidence="4 10" id="KW-0812">Transmembrane</keyword>
<dbReference type="AlphaFoldDB" id="A0A6J4QFI2"/>
<feature type="transmembrane region" description="Helical" evidence="10">
    <location>
        <begin position="106"/>
        <end position="131"/>
    </location>
</feature>
<dbReference type="Pfam" id="PF10099">
    <property type="entry name" value="RskA_C"/>
    <property type="match status" value="1"/>
</dbReference>
<evidence type="ECO:0000256" key="8">
    <source>
        <dbReference type="ARBA" id="ARBA00030803"/>
    </source>
</evidence>
<evidence type="ECO:0000256" key="10">
    <source>
        <dbReference type="SAM" id="Phobius"/>
    </source>
</evidence>
<keyword evidence="3" id="KW-1003">Cell membrane</keyword>
<accession>A0A6J4QFI2</accession>
<evidence type="ECO:0000256" key="3">
    <source>
        <dbReference type="ARBA" id="ARBA00022475"/>
    </source>
</evidence>
<keyword evidence="6 10" id="KW-0472">Membrane</keyword>
<dbReference type="InterPro" id="IPR051474">
    <property type="entry name" value="Anti-sigma-K/W_factor"/>
</dbReference>
<keyword evidence="5 10" id="KW-1133">Transmembrane helix</keyword>
<evidence type="ECO:0000313" key="12">
    <source>
        <dbReference type="EMBL" id="CAA9442701.1"/>
    </source>
</evidence>
<organism evidence="12">
    <name type="scientific">uncultured Rubrobacteraceae bacterium</name>
    <dbReference type="NCBI Taxonomy" id="349277"/>
    <lineage>
        <taxon>Bacteria</taxon>
        <taxon>Bacillati</taxon>
        <taxon>Actinomycetota</taxon>
        <taxon>Rubrobacteria</taxon>
        <taxon>Rubrobacterales</taxon>
        <taxon>Rubrobacteraceae</taxon>
        <taxon>environmental samples</taxon>
    </lineage>
</organism>
<dbReference type="GO" id="GO:0006417">
    <property type="term" value="P:regulation of translation"/>
    <property type="evidence" value="ECO:0007669"/>
    <property type="project" value="TreeGrafter"/>
</dbReference>
<protein>
    <recommendedName>
        <fullName evidence="8">Regulator of SigK</fullName>
    </recommendedName>
    <alternativeName>
        <fullName evidence="7">Sigma-K anti-sigma factor RskA</fullName>
    </alternativeName>
</protein>
<dbReference type="InterPro" id="IPR041916">
    <property type="entry name" value="Anti_sigma_zinc_sf"/>
</dbReference>
<comment type="subcellular location">
    <subcellularLocation>
        <location evidence="2">Cell membrane</location>
    </subcellularLocation>
    <subcellularLocation>
        <location evidence="1">Membrane</location>
        <topology evidence="1">Single-pass membrane protein</topology>
    </subcellularLocation>
</comment>
<feature type="domain" description="Anti-sigma K factor RskA C-terminal" evidence="11">
    <location>
        <begin position="115"/>
        <end position="243"/>
    </location>
</feature>
<evidence type="ECO:0000256" key="2">
    <source>
        <dbReference type="ARBA" id="ARBA00004236"/>
    </source>
</evidence>
<evidence type="ECO:0000256" key="5">
    <source>
        <dbReference type="ARBA" id="ARBA00022989"/>
    </source>
</evidence>
<reference evidence="12" key="1">
    <citation type="submission" date="2020-02" db="EMBL/GenBank/DDBJ databases">
        <authorList>
            <person name="Meier V. D."/>
        </authorList>
    </citation>
    <scope>NUCLEOTIDE SEQUENCE</scope>
    <source>
        <strain evidence="12">AVDCRST_MAG78</strain>
    </source>
</reference>
<evidence type="ECO:0000256" key="6">
    <source>
        <dbReference type="ARBA" id="ARBA00023136"/>
    </source>
</evidence>
<dbReference type="Gene3D" id="1.10.10.1320">
    <property type="entry name" value="Anti-sigma factor, zinc-finger domain"/>
    <property type="match status" value="1"/>
</dbReference>
<dbReference type="PANTHER" id="PTHR37461:SF1">
    <property type="entry name" value="ANTI-SIGMA-K FACTOR RSKA"/>
    <property type="match status" value="1"/>
</dbReference>
<dbReference type="GO" id="GO:0016989">
    <property type="term" value="F:sigma factor antagonist activity"/>
    <property type="evidence" value="ECO:0007669"/>
    <property type="project" value="TreeGrafter"/>
</dbReference>
<evidence type="ECO:0000256" key="9">
    <source>
        <dbReference type="SAM" id="MobiDB-lite"/>
    </source>
</evidence>
<evidence type="ECO:0000256" key="4">
    <source>
        <dbReference type="ARBA" id="ARBA00022692"/>
    </source>
</evidence>
<dbReference type="InterPro" id="IPR018764">
    <property type="entry name" value="RskA_C"/>
</dbReference>
<evidence type="ECO:0000259" key="11">
    <source>
        <dbReference type="Pfam" id="PF10099"/>
    </source>
</evidence>
<name>A0A6J4QFI2_9ACTN</name>
<evidence type="ECO:0000256" key="7">
    <source>
        <dbReference type="ARBA" id="ARBA00029829"/>
    </source>
</evidence>